<dbReference type="InterPro" id="IPR036188">
    <property type="entry name" value="FAD/NAD-bd_sf"/>
</dbReference>
<sequence length="503" mass="56255">MPTDNRIRDLVIVGGGTAGWMTAASLANHFQGSGLKITLIESSAIGTIGVGEATIPTIRRFYQSLGLRDLDVLKATHGTVKLGIRFDGWLNKDSSFIHPFGVYGQDLRDIPFHQYWLRLRAAGEKVDLGDYSLAVALARGGRFTTPSPNPPSTLSVFDWALHFDAGLFAQLMRQTAEKLGVQRIDAKIEKVELNPENGHIAGLLLDSGATVTGDLFVDCSGFRGLLIEGAMSAGYEDWGQWLLCDRALAAQGYAITPPPPFTRVTAHNAGWRWTIPLQHRTGHGYVYSSRHISDSDAEAELLSAVGGDLKMAPRRITFTPGRRRQAWKGNCVAIGLSSGFLEPLESTSIALIETGIDKLKQLFPQRDIDPLLVDEYNDWSRREMERVRDFIILHYWLNRREDTAFWRDCRAIDLPDTLTRKVQMWKRRGHMVRYRWEMFQPASWLAIYAGFDFLPDGYDPALDGFDVPSLSRGLAGMRKAIADTVADCPTHQEFIDRYAKVVV</sequence>
<dbReference type="Proteomes" id="UP000234752">
    <property type="component" value="Chromosome eg_2"/>
</dbReference>
<reference evidence="1 2" key="1">
    <citation type="submission" date="2017-12" db="EMBL/GenBank/DDBJ databases">
        <title>Genomes of bacteria within cyanobacterial aggregates.</title>
        <authorList>
            <person name="Cai H."/>
        </authorList>
    </citation>
    <scope>NUCLEOTIDE SEQUENCE [LARGE SCALE GENOMIC DNA]</scope>
    <source>
        <strain evidence="1 2">TH16</strain>
    </source>
</reference>
<dbReference type="InterPro" id="IPR050816">
    <property type="entry name" value="Flavin-dep_Halogenase_NPB"/>
</dbReference>
<dbReference type="GO" id="GO:0004497">
    <property type="term" value="F:monooxygenase activity"/>
    <property type="evidence" value="ECO:0007669"/>
    <property type="project" value="InterPro"/>
</dbReference>
<dbReference type="PANTHER" id="PTHR43747">
    <property type="entry name" value="FAD-BINDING PROTEIN"/>
    <property type="match status" value="1"/>
</dbReference>
<dbReference type="OrthoDB" id="7310065at2"/>
<dbReference type="AlphaFoldDB" id="A0A2K9NHI0"/>
<accession>A0A2K9NHI0</accession>
<dbReference type="PIRSF" id="PIRSF011396">
    <property type="entry name" value="Trp_halogenase"/>
    <property type="match status" value="1"/>
</dbReference>
<dbReference type="Pfam" id="PF04820">
    <property type="entry name" value="Trp_halogenase"/>
    <property type="match status" value="1"/>
</dbReference>
<evidence type="ECO:0000313" key="2">
    <source>
        <dbReference type="Proteomes" id="UP000234752"/>
    </source>
</evidence>
<protein>
    <submittedName>
        <fullName evidence="1">Tryptophan halogenase</fullName>
    </submittedName>
</protein>
<dbReference type="KEGG" id="ncb:C0V82_19490"/>
<dbReference type="Gene3D" id="3.50.50.60">
    <property type="entry name" value="FAD/NAD(P)-binding domain"/>
    <property type="match status" value="1"/>
</dbReference>
<dbReference type="EMBL" id="CP025612">
    <property type="protein sequence ID" value="AUN32533.1"/>
    <property type="molecule type" value="Genomic_DNA"/>
</dbReference>
<dbReference type="RefSeq" id="WP_102114067.1">
    <property type="nucleotide sequence ID" value="NZ_BMGN01000007.1"/>
</dbReference>
<organism evidence="1 2">
    <name type="scientific">Niveispirillum cyanobacteriorum</name>
    <dbReference type="NCBI Taxonomy" id="1612173"/>
    <lineage>
        <taxon>Bacteria</taxon>
        <taxon>Pseudomonadati</taxon>
        <taxon>Pseudomonadota</taxon>
        <taxon>Alphaproteobacteria</taxon>
        <taxon>Rhodospirillales</taxon>
        <taxon>Azospirillaceae</taxon>
        <taxon>Niveispirillum</taxon>
    </lineage>
</organism>
<dbReference type="PANTHER" id="PTHR43747:SF4">
    <property type="entry name" value="FLAVIN-DEPENDENT TRYPTOPHAN HALOGENASE"/>
    <property type="match status" value="1"/>
</dbReference>
<evidence type="ECO:0000313" key="1">
    <source>
        <dbReference type="EMBL" id="AUN32533.1"/>
    </source>
</evidence>
<dbReference type="InterPro" id="IPR006905">
    <property type="entry name" value="Flavin_halogenase"/>
</dbReference>
<gene>
    <name evidence="1" type="ORF">C0V82_19490</name>
</gene>
<proteinExistence type="predicted"/>
<dbReference type="SUPFAM" id="SSF51905">
    <property type="entry name" value="FAD/NAD(P)-binding domain"/>
    <property type="match status" value="1"/>
</dbReference>
<name>A0A2K9NHI0_9PROT</name>
<dbReference type="InterPro" id="IPR033856">
    <property type="entry name" value="Trp_halogen"/>
</dbReference>
<keyword evidence="2" id="KW-1185">Reference proteome</keyword>